<comment type="subcellular location">
    <subcellularLocation>
        <location evidence="1">Cell membrane</location>
        <topology evidence="1">Single-pass membrane protein</topology>
    </subcellularLocation>
</comment>
<feature type="domain" description="LysM" evidence="14">
    <location>
        <begin position="160"/>
        <end position="205"/>
    </location>
</feature>
<feature type="binding site" evidence="8">
    <location>
        <position position="337"/>
    </location>
    <ligand>
        <name>ATP</name>
        <dbReference type="ChEBI" id="CHEBI:30616"/>
    </ligand>
</feature>
<dbReference type="InterPro" id="IPR036691">
    <property type="entry name" value="Endo/exonu/phosph_ase_sf"/>
</dbReference>
<keyword evidence="7" id="KW-1015">Disulfide bond</keyword>
<evidence type="ECO:0000313" key="15">
    <source>
        <dbReference type="EMBL" id="KAK1665049.1"/>
    </source>
</evidence>
<keyword evidence="8" id="KW-0547">Nucleotide-binding</keyword>
<dbReference type="Gene3D" id="3.10.350.10">
    <property type="entry name" value="LysM domain"/>
    <property type="match status" value="1"/>
</dbReference>
<keyword evidence="4 11" id="KW-0732">Signal</keyword>
<dbReference type="SUPFAM" id="SSF56219">
    <property type="entry name" value="DNase I-like"/>
    <property type="match status" value="1"/>
</dbReference>
<proteinExistence type="predicted"/>
<dbReference type="Pfam" id="PF00069">
    <property type="entry name" value="Pkinase"/>
    <property type="match status" value="2"/>
</dbReference>
<evidence type="ECO:0000256" key="8">
    <source>
        <dbReference type="PROSITE-ProRule" id="PRU10141"/>
    </source>
</evidence>
<dbReference type="GO" id="GO:0045087">
    <property type="term" value="P:innate immune response"/>
    <property type="evidence" value="ECO:0007669"/>
    <property type="project" value="InterPro"/>
</dbReference>
<dbReference type="SMART" id="SM00257">
    <property type="entry name" value="LysM"/>
    <property type="match status" value="1"/>
</dbReference>
<evidence type="ECO:0000256" key="3">
    <source>
        <dbReference type="ARBA" id="ARBA00022692"/>
    </source>
</evidence>
<evidence type="ECO:0000256" key="7">
    <source>
        <dbReference type="ARBA" id="ARBA00023157"/>
    </source>
</evidence>
<dbReference type="InterPro" id="IPR000719">
    <property type="entry name" value="Prot_kinase_dom"/>
</dbReference>
<evidence type="ECO:0000259" key="12">
    <source>
        <dbReference type="PROSITE" id="PS50011"/>
    </source>
</evidence>
<keyword evidence="6 10" id="KW-0472">Membrane</keyword>
<dbReference type="FunFam" id="3.30.200.20:FF:000526">
    <property type="entry name" value="Kinase family protein"/>
    <property type="match status" value="1"/>
</dbReference>
<dbReference type="CDD" id="cd01650">
    <property type="entry name" value="RT_nLTR_like"/>
    <property type="match status" value="1"/>
</dbReference>
<evidence type="ECO:0000256" key="1">
    <source>
        <dbReference type="ARBA" id="ARBA00004162"/>
    </source>
</evidence>
<dbReference type="Pfam" id="PF00078">
    <property type="entry name" value="RVT_1"/>
    <property type="match status" value="1"/>
</dbReference>
<feature type="compositionally biased region" description="Basic residues" evidence="9">
    <location>
        <begin position="468"/>
        <end position="477"/>
    </location>
</feature>
<feature type="domain" description="Protein kinase" evidence="12">
    <location>
        <begin position="1522"/>
        <end position="1838"/>
    </location>
</feature>
<gene>
    <name evidence="15" type="ORF">QYE76_053208</name>
</gene>
<dbReference type="PROSITE" id="PS51782">
    <property type="entry name" value="LYSM"/>
    <property type="match status" value="1"/>
</dbReference>
<dbReference type="SUPFAM" id="SSF54106">
    <property type="entry name" value="LysM domain"/>
    <property type="match status" value="1"/>
</dbReference>
<dbReference type="Gene3D" id="1.10.510.10">
    <property type="entry name" value="Transferase(Phosphotransferase) domain 1"/>
    <property type="match status" value="1"/>
</dbReference>
<keyword evidence="8" id="KW-0067">ATP-binding</keyword>
<evidence type="ECO:0000256" key="2">
    <source>
        <dbReference type="ARBA" id="ARBA00022475"/>
    </source>
</evidence>
<dbReference type="SUPFAM" id="SSF56112">
    <property type="entry name" value="Protein kinase-like (PK-like)"/>
    <property type="match status" value="2"/>
</dbReference>
<dbReference type="InterPro" id="IPR036779">
    <property type="entry name" value="LysM_dom_sf"/>
</dbReference>
<evidence type="ECO:0000256" key="10">
    <source>
        <dbReference type="SAM" id="Phobius"/>
    </source>
</evidence>
<dbReference type="InterPro" id="IPR043502">
    <property type="entry name" value="DNA/RNA_pol_sf"/>
</dbReference>
<dbReference type="CDD" id="cd00118">
    <property type="entry name" value="LysM"/>
    <property type="match status" value="1"/>
</dbReference>
<dbReference type="Pfam" id="PF01476">
    <property type="entry name" value="LysM"/>
    <property type="match status" value="1"/>
</dbReference>
<comment type="caution">
    <text evidence="15">The sequence shown here is derived from an EMBL/GenBank/DDBJ whole genome shotgun (WGS) entry which is preliminary data.</text>
</comment>
<dbReference type="InterPro" id="IPR026960">
    <property type="entry name" value="RVT-Znf"/>
</dbReference>
<dbReference type="InterPro" id="IPR000477">
    <property type="entry name" value="RT_dom"/>
</dbReference>
<feature type="domain" description="Reverse transcriptase" evidence="13">
    <location>
        <begin position="1002"/>
        <end position="1278"/>
    </location>
</feature>
<sequence>MARHGSLFFFLALFLQHLHTSVGLAIKILPTPVEQWQPMQCDAASFNPSCSSYLYVTPGGRSLSQIASDFNGTSSLTQPIRRLSGSEDLLLRVPCMCEAINTTMNGLFHDTEYKGPNDTSANINSSYFSGLAWNLPPMENKTIVVHLLCGCSSTAPEGVLSYTVQSGDTLGNIATLFRSGSREILSLNPGVTNPDFLNPGWILFVPMGVAGSSKKKIGGLPIIIAVSISAAVMLLCMITIILRLKRRSPLPNIEVPKNKKMEKVPSNTSIAILESRYFPSKRIDDIDPFQTERPVIFSLKEVGDATANFDEKRKIGEGGYGMVYLGFIGTHEIAVKKMKASKSKEFFAELKVLCKVHHINVVELIGYAAGEDHLYLVYESSTSLMDRKNTPQTVVRAVEVEEGEIVEDGTDRLPSPVQAPVPAAQTSPPVVTPAVTPTGSGSVDLRCGLAAFREKCRMKRASLLPRPPPRKPRKKRSPPSVVRRSARVAGRFASGGSIKLQQRILIHQLGIAREGEVISDEALQAYLRFFNEKPMTADHLAACLALFGWLPEALPVAEDELVVVTRDIVDRCLGRDFDSFFFLPAGGTRGGILLAWKSSVVSLSNPHYSNNAITARVGAHGDPGWWFTGVYGPQSEADKCLFLQEIRDIRDLHPGPWAVAGDFNLIVDAADKNNTNLNRRMMGKFRRLLTEMELKELYLNGRRYTWSNERERATLERLDRVFSTVDWEVMFPSSFLSAMGSSTSDHCPLLLNLAMDMKVGRRFRFEAFWPKADGFLETVERAWSEGPVVANPFKRLAAKLAATAKALTSWSDRFIGNNKRQILLANELILRLDVAMESRQLSVEERAFRRLLKRKLLGLASLERTIARQRSRITWLAEGDACTKFFHLHANHRRRKNFIAQLSVDGTLVAEQDKKAEAVDSFYADLLGAALERDFSLDLGFLGVQTHDLSELDRPFTEEEIWDVVRSQELDKAPGPDGFSGRFYVACWPIIKLDVMAAFQSLWEGDCRGLHVANQALVSLLPKREDAAEVKDFRPISLIHSVAKLMAKVLSSRLAPRMEELVGPQQSAFIRGRCLHDNFQLVHHTARKLHALKRDAILLKLDITKAFDTVDWAFLLEVMSRLGFGRKWTTMVGGLLSSASTRVLVNGQAGALIFNRRGLRQGDPLSPLLFDTVMDVLHLMFERAADAGLLTELSPSGFRHRTSMYADDVVTFIRPTRSDLQTCAQIVEDFGVASGLRTNLAKCSLHPIRCSQEQVDLASSILGCEVGSFPFKYLGLPLGLRKVTAAQLQPVVDSAANRLQPWCANLLTRGGRTILVQTTLSAIPVHAMMSLDIPPKVIEALLKICRAFLWKGRREISGGHCLVAWDKVASPKLLGGLGIPNLRLLNLALRCRWAWLQKVDPSKAWAEFNIQLPSLCMAITDAAICYTVGNGDRARFWTDRWLDGAKVAEIAPNVVCMVSRRRAAACSVREGLSGQWLRDCGPDMSAEALPEFFLLWQRLANFHLDPEREDFPLWRWSPDGRYSAKSAYGAFFAGQVRAPISDEIWLSRAPYSCKFFAWLAAKNRCWTADRLQRRGLPRPAACPLCDQEPESLQHLLLGCVVSREVWFWALRCWGKEDWLPAADTELLEWWSSRTCPTAHRRDMWTAIILVFWCIWRHRNDVVFNGVAASQFTIRDRISQEFDRWRLAKLFRGTLFVADFGLVKLVERSDEEDCFATRLVGTPGYLPPESVLELHMTTKSDVYAFGVVLAELITGLRALVRDNKEANKTKSLVTIMRKAFKTEYLESSLEKTIDPSLKDNYPIEEVCKLTKISMRCLSEDPLDRPEMREIMSLLSQIHFASIEWEASLGGDAEVFSGVFNGR</sequence>
<feature type="region of interest" description="Disordered" evidence="9">
    <location>
        <begin position="461"/>
        <end position="484"/>
    </location>
</feature>
<dbReference type="Pfam" id="PF13966">
    <property type="entry name" value="zf-RVT"/>
    <property type="match status" value="1"/>
</dbReference>
<dbReference type="PROSITE" id="PS00107">
    <property type="entry name" value="PROTEIN_KINASE_ATP"/>
    <property type="match status" value="1"/>
</dbReference>
<name>A0AAD8WJV3_LOLMU</name>
<dbReference type="InterPro" id="IPR005135">
    <property type="entry name" value="Endo/exonuclease/phosphatase"/>
</dbReference>
<evidence type="ECO:0000259" key="13">
    <source>
        <dbReference type="PROSITE" id="PS50878"/>
    </source>
</evidence>
<evidence type="ECO:0000256" key="6">
    <source>
        <dbReference type="ARBA" id="ARBA00023136"/>
    </source>
</evidence>
<feature type="transmembrane region" description="Helical" evidence="10">
    <location>
        <begin position="220"/>
        <end position="242"/>
    </location>
</feature>
<dbReference type="Pfam" id="PF03372">
    <property type="entry name" value="Exo_endo_phos"/>
    <property type="match status" value="1"/>
</dbReference>
<dbReference type="InterPro" id="IPR011009">
    <property type="entry name" value="Kinase-like_dom_sf"/>
</dbReference>
<accession>A0AAD8WJV3</accession>
<dbReference type="InterPro" id="IPR044812">
    <property type="entry name" value="CERK1/LYK3-like"/>
</dbReference>
<dbReference type="PANTHER" id="PTHR46204:SF8">
    <property type="entry name" value="PROTEIN KINASE DOMAIN-CONTAINING PROTEIN"/>
    <property type="match status" value="1"/>
</dbReference>
<evidence type="ECO:0000256" key="5">
    <source>
        <dbReference type="ARBA" id="ARBA00022989"/>
    </source>
</evidence>
<dbReference type="Gene3D" id="3.30.200.20">
    <property type="entry name" value="Phosphorylase Kinase, domain 1"/>
    <property type="match status" value="1"/>
</dbReference>
<feature type="chain" id="PRO_5042154674" evidence="11">
    <location>
        <begin position="24"/>
        <end position="1861"/>
    </location>
</feature>
<keyword evidence="2" id="KW-1003">Cell membrane</keyword>
<keyword evidence="5 10" id="KW-1133">Transmembrane helix</keyword>
<keyword evidence="16" id="KW-1185">Reference proteome</keyword>
<reference evidence="15" key="1">
    <citation type="submission" date="2023-07" db="EMBL/GenBank/DDBJ databases">
        <title>A chromosome-level genome assembly of Lolium multiflorum.</title>
        <authorList>
            <person name="Chen Y."/>
            <person name="Copetti D."/>
            <person name="Kolliker R."/>
            <person name="Studer B."/>
        </authorList>
    </citation>
    <scope>NUCLEOTIDE SEQUENCE</scope>
    <source>
        <strain evidence="15">02402/16</strain>
        <tissue evidence="15">Leaf</tissue>
    </source>
</reference>
<dbReference type="Proteomes" id="UP001231189">
    <property type="component" value="Unassembled WGS sequence"/>
</dbReference>
<dbReference type="SUPFAM" id="SSF56672">
    <property type="entry name" value="DNA/RNA polymerases"/>
    <property type="match status" value="1"/>
</dbReference>
<dbReference type="InterPro" id="IPR018392">
    <property type="entry name" value="LysM"/>
</dbReference>
<dbReference type="PROSITE" id="PS50011">
    <property type="entry name" value="PROTEIN_KINASE_DOM"/>
    <property type="match status" value="1"/>
</dbReference>
<evidence type="ECO:0000256" key="11">
    <source>
        <dbReference type="SAM" id="SignalP"/>
    </source>
</evidence>
<evidence type="ECO:0000256" key="4">
    <source>
        <dbReference type="ARBA" id="ARBA00022729"/>
    </source>
</evidence>
<protein>
    <submittedName>
        <fullName evidence="15">Uncharacterized protein</fullName>
    </submittedName>
</protein>
<dbReference type="EMBL" id="JAUUTY010000003">
    <property type="protein sequence ID" value="KAK1665049.1"/>
    <property type="molecule type" value="Genomic_DNA"/>
</dbReference>
<dbReference type="GO" id="GO:0005524">
    <property type="term" value="F:ATP binding"/>
    <property type="evidence" value="ECO:0007669"/>
    <property type="project" value="UniProtKB-UniRule"/>
</dbReference>
<dbReference type="Gene3D" id="3.60.10.10">
    <property type="entry name" value="Endonuclease/exonuclease/phosphatase"/>
    <property type="match status" value="1"/>
</dbReference>
<organism evidence="15 16">
    <name type="scientific">Lolium multiflorum</name>
    <name type="common">Italian ryegrass</name>
    <name type="synonym">Lolium perenne subsp. multiflorum</name>
    <dbReference type="NCBI Taxonomy" id="4521"/>
    <lineage>
        <taxon>Eukaryota</taxon>
        <taxon>Viridiplantae</taxon>
        <taxon>Streptophyta</taxon>
        <taxon>Embryophyta</taxon>
        <taxon>Tracheophyta</taxon>
        <taxon>Spermatophyta</taxon>
        <taxon>Magnoliopsida</taxon>
        <taxon>Liliopsida</taxon>
        <taxon>Poales</taxon>
        <taxon>Poaceae</taxon>
        <taxon>BOP clade</taxon>
        <taxon>Pooideae</taxon>
        <taxon>Poodae</taxon>
        <taxon>Poeae</taxon>
        <taxon>Poeae Chloroplast Group 2 (Poeae type)</taxon>
        <taxon>Loliodinae</taxon>
        <taxon>Loliinae</taxon>
        <taxon>Lolium</taxon>
    </lineage>
</organism>
<feature type="signal peptide" evidence="11">
    <location>
        <begin position="1"/>
        <end position="23"/>
    </location>
</feature>
<dbReference type="PROSITE" id="PS50878">
    <property type="entry name" value="RT_POL"/>
    <property type="match status" value="1"/>
</dbReference>
<dbReference type="GO" id="GO:0019199">
    <property type="term" value="F:transmembrane receptor protein kinase activity"/>
    <property type="evidence" value="ECO:0007669"/>
    <property type="project" value="InterPro"/>
</dbReference>
<evidence type="ECO:0000259" key="14">
    <source>
        <dbReference type="PROSITE" id="PS51782"/>
    </source>
</evidence>
<dbReference type="PANTHER" id="PTHR46204">
    <property type="entry name" value="CHITIN ELICITOR RECEPTOR KINASE 1-RELATED"/>
    <property type="match status" value="1"/>
</dbReference>
<dbReference type="GO" id="GO:0005886">
    <property type="term" value="C:plasma membrane"/>
    <property type="evidence" value="ECO:0007669"/>
    <property type="project" value="UniProtKB-SubCell"/>
</dbReference>
<evidence type="ECO:0000313" key="16">
    <source>
        <dbReference type="Proteomes" id="UP001231189"/>
    </source>
</evidence>
<keyword evidence="3 10" id="KW-0812">Transmembrane</keyword>
<evidence type="ECO:0000256" key="9">
    <source>
        <dbReference type="SAM" id="MobiDB-lite"/>
    </source>
</evidence>
<dbReference type="InterPro" id="IPR017441">
    <property type="entry name" value="Protein_kinase_ATP_BS"/>
</dbReference>